<gene>
    <name evidence="10" type="ORF">YC6258_03385</name>
</gene>
<keyword evidence="11" id="KW-1185">Reference proteome</keyword>
<dbReference type="PANTHER" id="PTHR43705:SF1">
    <property type="entry name" value="HYDROXYACYLGLUTATHIONE HYDROLASE GLOB"/>
    <property type="match status" value="1"/>
</dbReference>
<dbReference type="Gene3D" id="3.60.15.10">
    <property type="entry name" value="Ribonuclease Z/Hydroxyacylglutathione hydrolase-like"/>
    <property type="match status" value="1"/>
</dbReference>
<dbReference type="SUPFAM" id="SSF56281">
    <property type="entry name" value="Metallo-hydrolase/oxidoreductase"/>
    <property type="match status" value="1"/>
</dbReference>
<comment type="cofactor">
    <cofactor evidence="1">
        <name>Zn(2+)</name>
        <dbReference type="ChEBI" id="CHEBI:29105"/>
    </cofactor>
</comment>
<evidence type="ECO:0000256" key="3">
    <source>
        <dbReference type="ARBA" id="ARBA00006759"/>
    </source>
</evidence>
<dbReference type="OrthoDB" id="9802248at2"/>
<dbReference type="RefSeq" id="WP_052830308.1">
    <property type="nucleotide sequence ID" value="NZ_CP007142.1"/>
</dbReference>
<evidence type="ECO:0000256" key="1">
    <source>
        <dbReference type="ARBA" id="ARBA00001947"/>
    </source>
</evidence>
<dbReference type="InterPro" id="IPR032282">
    <property type="entry name" value="HAGH_C"/>
</dbReference>
<evidence type="ECO:0000256" key="8">
    <source>
        <dbReference type="ARBA" id="ARBA00031044"/>
    </source>
</evidence>
<evidence type="ECO:0000256" key="5">
    <source>
        <dbReference type="ARBA" id="ARBA00022723"/>
    </source>
</evidence>
<organism evidence="10 11">
    <name type="scientific">Gynuella sunshinyii YC6258</name>
    <dbReference type="NCBI Taxonomy" id="1445510"/>
    <lineage>
        <taxon>Bacteria</taxon>
        <taxon>Pseudomonadati</taxon>
        <taxon>Pseudomonadota</taxon>
        <taxon>Gammaproteobacteria</taxon>
        <taxon>Oceanospirillales</taxon>
        <taxon>Saccharospirillaceae</taxon>
        <taxon>Gynuella</taxon>
    </lineage>
</organism>
<dbReference type="CDD" id="cd07723">
    <property type="entry name" value="hydroxyacylglutathione_hydrolase_MBL-fold"/>
    <property type="match status" value="1"/>
</dbReference>
<dbReference type="Pfam" id="PF16123">
    <property type="entry name" value="HAGH_C"/>
    <property type="match status" value="1"/>
</dbReference>
<keyword evidence="5" id="KW-0479">Metal-binding</keyword>
<dbReference type="InterPro" id="IPR050110">
    <property type="entry name" value="Glyoxalase_II_hydrolase"/>
</dbReference>
<evidence type="ECO:0000256" key="6">
    <source>
        <dbReference type="ARBA" id="ARBA00022801"/>
    </source>
</evidence>
<keyword evidence="7" id="KW-0862">Zinc</keyword>
<dbReference type="Proteomes" id="UP000032266">
    <property type="component" value="Chromosome"/>
</dbReference>
<evidence type="ECO:0000259" key="9">
    <source>
        <dbReference type="SMART" id="SM00849"/>
    </source>
</evidence>
<comment type="pathway">
    <text evidence="2">Secondary metabolite metabolism; methylglyoxal degradation; (R)-lactate from methylglyoxal: step 2/2.</text>
</comment>
<name>A0A0C5VM84_9GAMM</name>
<proteinExistence type="inferred from homology"/>
<feature type="domain" description="Metallo-beta-lactamase" evidence="9">
    <location>
        <begin position="13"/>
        <end position="171"/>
    </location>
</feature>
<comment type="similarity">
    <text evidence="3">Belongs to the metallo-beta-lactamase superfamily. Glyoxalase II family.</text>
</comment>
<reference evidence="10 11" key="1">
    <citation type="submission" date="2014-01" db="EMBL/GenBank/DDBJ databases">
        <title>Full genme sequencing of cellulolytic bacterium Gynuella sunshinyii YC6258T gen. nov., sp. nov.</title>
        <authorList>
            <person name="Khan H."/>
            <person name="Chung E.J."/>
            <person name="Chung Y.R."/>
        </authorList>
    </citation>
    <scope>NUCLEOTIDE SEQUENCE [LARGE SCALE GENOMIC DNA]</scope>
    <source>
        <strain evidence="10 11">YC6258</strain>
    </source>
</reference>
<evidence type="ECO:0000256" key="4">
    <source>
        <dbReference type="ARBA" id="ARBA00011917"/>
    </source>
</evidence>
<dbReference type="GO" id="GO:0004416">
    <property type="term" value="F:hydroxyacylglutathione hydrolase activity"/>
    <property type="evidence" value="ECO:0007669"/>
    <property type="project" value="UniProtKB-EC"/>
</dbReference>
<protein>
    <recommendedName>
        <fullName evidence="4">hydroxyacylglutathione hydrolase</fullName>
        <ecNumber evidence="4">3.1.2.6</ecNumber>
    </recommendedName>
    <alternativeName>
        <fullName evidence="8">Glyoxalase II</fullName>
    </alternativeName>
</protein>
<keyword evidence="6 10" id="KW-0378">Hydrolase</keyword>
<sequence length="257" mass="29051">MKVVRYYVPNSYDNYNHLLIDPDSMRAMVIDPFSKTQTLEMVAAFGATLDAIYLTHEHGDHIRAAGPLAKHFNLPIYGNAKIPLVTQPVKDGDEVSVGNQTVVCWETPGHTFLHTCLYGSDEDGIPFLITADTVFNAGVGNTHSGDTEVLFQSIDKIKDLLADHARIYPAHDYMENNLRFARSLEPGNKAIDLWLEKVKQTDAESRPVTEWSDELTFNPFLRLDSAELKQSVSERLSRQLPTDLEVFSSLRKLRDEW</sequence>
<dbReference type="InterPro" id="IPR001279">
    <property type="entry name" value="Metallo-B-lactamas"/>
</dbReference>
<evidence type="ECO:0000256" key="2">
    <source>
        <dbReference type="ARBA" id="ARBA00004963"/>
    </source>
</evidence>
<dbReference type="AlphaFoldDB" id="A0A0C5VM84"/>
<dbReference type="KEGG" id="gsn:YC6258_03385"/>
<evidence type="ECO:0000313" key="11">
    <source>
        <dbReference type="Proteomes" id="UP000032266"/>
    </source>
</evidence>
<dbReference type="Pfam" id="PF00753">
    <property type="entry name" value="Lactamase_B"/>
    <property type="match status" value="1"/>
</dbReference>
<evidence type="ECO:0000313" key="10">
    <source>
        <dbReference type="EMBL" id="AJQ95421.1"/>
    </source>
</evidence>
<dbReference type="EC" id="3.1.2.6" evidence="4"/>
<dbReference type="PANTHER" id="PTHR43705">
    <property type="entry name" value="HYDROXYACYLGLUTATHIONE HYDROLASE"/>
    <property type="match status" value="1"/>
</dbReference>
<dbReference type="GO" id="GO:0046872">
    <property type="term" value="F:metal ion binding"/>
    <property type="evidence" value="ECO:0007669"/>
    <property type="project" value="UniProtKB-KW"/>
</dbReference>
<dbReference type="HOGENOM" id="CLU_030571_4_1_6"/>
<evidence type="ECO:0000256" key="7">
    <source>
        <dbReference type="ARBA" id="ARBA00022833"/>
    </source>
</evidence>
<dbReference type="InterPro" id="IPR036866">
    <property type="entry name" value="RibonucZ/Hydroxyglut_hydro"/>
</dbReference>
<dbReference type="STRING" id="1445510.YC6258_03385"/>
<dbReference type="EMBL" id="CP007142">
    <property type="protein sequence ID" value="AJQ95421.1"/>
    <property type="molecule type" value="Genomic_DNA"/>
</dbReference>
<dbReference type="InterPro" id="IPR035680">
    <property type="entry name" value="Clx_II_MBL"/>
</dbReference>
<dbReference type="SMART" id="SM00849">
    <property type="entry name" value="Lactamase_B"/>
    <property type="match status" value="1"/>
</dbReference>
<accession>A0A0C5VM84</accession>